<evidence type="ECO:0000259" key="2">
    <source>
        <dbReference type="Pfam" id="PF18962"/>
    </source>
</evidence>
<proteinExistence type="predicted"/>
<comment type="caution">
    <text evidence="3">The sequence shown here is derived from an EMBL/GenBank/DDBJ whole genome shotgun (WGS) entry which is preliminary data.</text>
</comment>
<evidence type="ECO:0000313" key="4">
    <source>
        <dbReference type="Proteomes" id="UP000248745"/>
    </source>
</evidence>
<keyword evidence="1" id="KW-0732">Signal</keyword>
<dbReference type="EMBL" id="QKTW01000003">
    <property type="protein sequence ID" value="PZF74526.1"/>
    <property type="molecule type" value="Genomic_DNA"/>
</dbReference>
<dbReference type="Proteomes" id="UP000248745">
    <property type="component" value="Unassembled WGS sequence"/>
</dbReference>
<gene>
    <name evidence="3" type="ORF">DN068_02830</name>
</gene>
<dbReference type="SUPFAM" id="SSF75011">
    <property type="entry name" value="3-carboxy-cis,cis-mucoante lactonizing enzyme"/>
    <property type="match status" value="1"/>
</dbReference>
<dbReference type="PANTHER" id="PTHR38787:SF3">
    <property type="entry name" value="REGULATORY P DOMAIN-CONTAINING PROTEIN"/>
    <property type="match status" value="1"/>
</dbReference>
<dbReference type="InterPro" id="IPR026444">
    <property type="entry name" value="Secre_tail"/>
</dbReference>
<organism evidence="3 4">
    <name type="scientific">Taibaiella soli</name>
    <dbReference type="NCBI Taxonomy" id="1649169"/>
    <lineage>
        <taxon>Bacteria</taxon>
        <taxon>Pseudomonadati</taxon>
        <taxon>Bacteroidota</taxon>
        <taxon>Chitinophagia</taxon>
        <taxon>Chitinophagales</taxon>
        <taxon>Chitinophagaceae</taxon>
        <taxon>Taibaiella</taxon>
    </lineage>
</organism>
<dbReference type="InterPro" id="IPR013211">
    <property type="entry name" value="LVIVD"/>
</dbReference>
<protein>
    <recommendedName>
        <fullName evidence="2">Secretion system C-terminal sorting domain-containing protein</fullName>
    </recommendedName>
</protein>
<dbReference type="AlphaFoldDB" id="A0A2W2BM56"/>
<sequence length="456" mass="51175">MRLLLIIFLYLFVCQSSSAQQSLNVKLLGNWNDTGHIRINMAGQRYNDVWGFVLKGKEYAVIGSTEGAHIIDIDQCKQVAFYPGRAAGPTIIHRDYKVYKHYLYAVCNEGVSTLQIFDLNYLPDSLHLVYESSPYDFMGCNKIAIDTVNATLYAGTAKSYTSVDQMRVYDISNPANPVLRDRYRSKDNIHDMFVRNDTAYCSASYYGYEIVDFTQPGNSRKIGDMSFYPYQGFNHSSWVERDGIGVMTDETFGMPVKIIDVSDVVNAHVIGTFSPRPGDQTCIPHIPYLIGKLAFVAYYFDGLQIYDISNPDTPKQVGFYDTYPGPSFSGFGGAWGCYPFFPSGRVVVSDMQTGLYILDVHDATGWPQQQNAAFSVYPNPATDKLFVSFPSAENAENVDINIYDIGGKRIFSQRFPAADYAYQPIQLTLPGNWAKGTYFVKISTGSQSHISKFTKL</sequence>
<evidence type="ECO:0000256" key="1">
    <source>
        <dbReference type="SAM" id="SignalP"/>
    </source>
</evidence>
<dbReference type="RefSeq" id="WP_110997366.1">
    <property type="nucleotide sequence ID" value="NZ_QKTW01000003.1"/>
</dbReference>
<dbReference type="PANTHER" id="PTHR38787">
    <property type="entry name" value="REGULATORY P DOMAIN-CONTAINING PROTEIN"/>
    <property type="match status" value="1"/>
</dbReference>
<reference evidence="3 4" key="1">
    <citation type="submission" date="2018-06" db="EMBL/GenBank/DDBJ databases">
        <title>Mucibacter soli gen. nov., sp. nov., a new member of the family Chitinophagaceae producing mucin.</title>
        <authorList>
            <person name="Kim M.-K."/>
            <person name="Park S."/>
            <person name="Kim T.-S."/>
            <person name="Joung Y."/>
            <person name="Han J.-H."/>
            <person name="Kim S.B."/>
        </authorList>
    </citation>
    <scope>NUCLEOTIDE SEQUENCE [LARGE SCALE GENOMIC DNA]</scope>
    <source>
        <strain evidence="3 4">R1-15</strain>
    </source>
</reference>
<dbReference type="Pfam" id="PF08309">
    <property type="entry name" value="LVIVD"/>
    <property type="match status" value="2"/>
</dbReference>
<name>A0A2W2BM56_9BACT</name>
<dbReference type="InterPro" id="IPR027589">
    <property type="entry name" value="Choice_anch_B"/>
</dbReference>
<feature type="signal peptide" evidence="1">
    <location>
        <begin position="1"/>
        <end position="19"/>
    </location>
</feature>
<evidence type="ECO:0000313" key="3">
    <source>
        <dbReference type="EMBL" id="PZF74526.1"/>
    </source>
</evidence>
<dbReference type="NCBIfam" id="TIGR04183">
    <property type="entry name" value="Por_Secre_tail"/>
    <property type="match status" value="1"/>
</dbReference>
<feature type="domain" description="Secretion system C-terminal sorting" evidence="2">
    <location>
        <begin position="376"/>
        <end position="453"/>
    </location>
</feature>
<feature type="chain" id="PRO_5016076229" description="Secretion system C-terminal sorting domain-containing protein" evidence="1">
    <location>
        <begin position="20"/>
        <end position="456"/>
    </location>
</feature>
<dbReference type="GO" id="GO:0005576">
    <property type="term" value="C:extracellular region"/>
    <property type="evidence" value="ECO:0007669"/>
    <property type="project" value="TreeGrafter"/>
</dbReference>
<accession>A0A2W2BM56</accession>
<dbReference type="OrthoDB" id="658856at2"/>
<dbReference type="Pfam" id="PF18962">
    <property type="entry name" value="Por_Secre_tail"/>
    <property type="match status" value="1"/>
</dbReference>
<dbReference type="NCBIfam" id="TIGR04312">
    <property type="entry name" value="choice_anch_B"/>
    <property type="match status" value="1"/>
</dbReference>
<keyword evidence="4" id="KW-1185">Reference proteome</keyword>